<name>A0A4R8FA10_9GAMM</name>
<dbReference type="Pfam" id="PF01551">
    <property type="entry name" value="Peptidase_M23"/>
    <property type="match status" value="1"/>
</dbReference>
<dbReference type="InterPro" id="IPR011055">
    <property type="entry name" value="Dup_hybrid_motif"/>
</dbReference>
<dbReference type="PANTHER" id="PTHR21666">
    <property type="entry name" value="PEPTIDASE-RELATED"/>
    <property type="match status" value="1"/>
</dbReference>
<evidence type="ECO:0000256" key="1">
    <source>
        <dbReference type="SAM" id="MobiDB-lite"/>
    </source>
</evidence>
<dbReference type="AlphaFoldDB" id="A0A4R8FA10"/>
<dbReference type="RefSeq" id="WP_340148204.1">
    <property type="nucleotide sequence ID" value="NZ_SOEC01000029.1"/>
</dbReference>
<evidence type="ECO:0000313" key="4">
    <source>
        <dbReference type="Proteomes" id="UP000294489"/>
    </source>
</evidence>
<gene>
    <name evidence="3" type="ORF">DFO67_12933</name>
</gene>
<dbReference type="EMBL" id="SOEC01000029">
    <property type="protein sequence ID" value="TDX22500.1"/>
    <property type="molecule type" value="Genomic_DNA"/>
</dbReference>
<dbReference type="CDD" id="cd12797">
    <property type="entry name" value="M23_peptidase"/>
    <property type="match status" value="1"/>
</dbReference>
<proteinExistence type="predicted"/>
<feature type="region of interest" description="Disordered" evidence="1">
    <location>
        <begin position="78"/>
        <end position="99"/>
    </location>
</feature>
<sequence>MHLSKRLVSEGERVSIGQEIALSGNTGRSTGPHLHYELMVNNSQVDAMRVKLPEGKRLSGQALAAFKKESKQLLAQLEHDTDGSMVASRSKLPAQNEGS</sequence>
<reference evidence="3 4" key="1">
    <citation type="submission" date="2019-03" db="EMBL/GenBank/DDBJ databases">
        <title>Freshwater and sediment microbial communities from various areas in North America, analyzing microbe dynamics in response to fracking.</title>
        <authorList>
            <person name="Lamendella R."/>
        </authorList>
    </citation>
    <scope>NUCLEOTIDE SEQUENCE [LARGE SCALE GENOMIC DNA]</scope>
    <source>
        <strain evidence="3 4">6_TX</strain>
    </source>
</reference>
<evidence type="ECO:0000313" key="3">
    <source>
        <dbReference type="EMBL" id="TDX22500.1"/>
    </source>
</evidence>
<dbReference type="Proteomes" id="UP000294489">
    <property type="component" value="Unassembled WGS sequence"/>
</dbReference>
<dbReference type="SUPFAM" id="SSF51261">
    <property type="entry name" value="Duplicated hybrid motif"/>
    <property type="match status" value="1"/>
</dbReference>
<organism evidence="3 4">
    <name type="scientific">Modicisalibacter xianhensis</name>
    <dbReference type="NCBI Taxonomy" id="442341"/>
    <lineage>
        <taxon>Bacteria</taxon>
        <taxon>Pseudomonadati</taxon>
        <taxon>Pseudomonadota</taxon>
        <taxon>Gammaproteobacteria</taxon>
        <taxon>Oceanospirillales</taxon>
        <taxon>Halomonadaceae</taxon>
        <taxon>Modicisalibacter</taxon>
    </lineage>
</organism>
<dbReference type="GO" id="GO:0004222">
    <property type="term" value="F:metalloendopeptidase activity"/>
    <property type="evidence" value="ECO:0007669"/>
    <property type="project" value="TreeGrafter"/>
</dbReference>
<dbReference type="InterPro" id="IPR050570">
    <property type="entry name" value="Cell_wall_metabolism_enzyme"/>
</dbReference>
<evidence type="ECO:0000259" key="2">
    <source>
        <dbReference type="Pfam" id="PF01551"/>
    </source>
</evidence>
<dbReference type="PANTHER" id="PTHR21666:SF292">
    <property type="entry name" value="MUREIN DD-ENDOPEPTIDASE MEPM"/>
    <property type="match status" value="1"/>
</dbReference>
<comment type="caution">
    <text evidence="3">The sequence shown here is derived from an EMBL/GenBank/DDBJ whole genome shotgun (WGS) entry which is preliminary data.</text>
</comment>
<accession>A0A4R8FA10</accession>
<dbReference type="InterPro" id="IPR016047">
    <property type="entry name" value="M23ase_b-sheet_dom"/>
</dbReference>
<protein>
    <submittedName>
        <fullName evidence="3">Peptidase M23-like protein</fullName>
    </submittedName>
</protein>
<dbReference type="Gene3D" id="2.70.70.10">
    <property type="entry name" value="Glucose Permease (Domain IIA)"/>
    <property type="match status" value="1"/>
</dbReference>
<feature type="domain" description="M23ase beta-sheet core" evidence="2">
    <location>
        <begin position="1"/>
        <end position="46"/>
    </location>
</feature>